<accession>A0ABU0I5L9</accession>
<protein>
    <submittedName>
        <fullName evidence="1">Uncharacterized protein</fullName>
    </submittedName>
</protein>
<evidence type="ECO:0000313" key="2">
    <source>
        <dbReference type="Proteomes" id="UP001231124"/>
    </source>
</evidence>
<reference evidence="1 2" key="1">
    <citation type="submission" date="2023-07" db="EMBL/GenBank/DDBJ databases">
        <title>Genomic Encyclopedia of Type Strains, Phase IV (KMG-IV): sequencing the most valuable type-strain genomes for metagenomic binning, comparative biology and taxonomic classification.</title>
        <authorList>
            <person name="Goeker M."/>
        </authorList>
    </citation>
    <scope>NUCLEOTIDE SEQUENCE [LARGE SCALE GENOMIC DNA]</scope>
    <source>
        <strain evidence="1 2">DSM 19013</strain>
    </source>
</reference>
<evidence type="ECO:0000313" key="1">
    <source>
        <dbReference type="EMBL" id="MDQ0449914.1"/>
    </source>
</evidence>
<dbReference type="RefSeq" id="WP_238207953.1">
    <property type="nucleotide sequence ID" value="NZ_BPQE01000040.1"/>
</dbReference>
<keyword evidence="2" id="KW-1185">Reference proteome</keyword>
<proteinExistence type="predicted"/>
<dbReference type="Proteomes" id="UP001231124">
    <property type="component" value="Unassembled WGS sequence"/>
</dbReference>
<comment type="caution">
    <text evidence="1">The sequence shown here is derived from an EMBL/GenBank/DDBJ whole genome shotgun (WGS) entry which is preliminary data.</text>
</comment>
<sequence length="80" mass="8959">MTAPSFPSPEPDRLGLTEAALATADRRWRAEICRRYGPDGVLLHGFTPEGQGDLGSALRRSYEARRVAVALWRHERRRAG</sequence>
<organism evidence="1 2">
    <name type="scientific">Methylobacterium aerolatum</name>
    <dbReference type="NCBI Taxonomy" id="418708"/>
    <lineage>
        <taxon>Bacteria</taxon>
        <taxon>Pseudomonadati</taxon>
        <taxon>Pseudomonadota</taxon>
        <taxon>Alphaproteobacteria</taxon>
        <taxon>Hyphomicrobiales</taxon>
        <taxon>Methylobacteriaceae</taxon>
        <taxon>Methylobacterium</taxon>
    </lineage>
</organism>
<name>A0ABU0I5L9_9HYPH</name>
<dbReference type="EMBL" id="JAUSVP010000020">
    <property type="protein sequence ID" value="MDQ0449914.1"/>
    <property type="molecule type" value="Genomic_DNA"/>
</dbReference>
<gene>
    <name evidence="1" type="ORF">QO012_004438</name>
</gene>